<dbReference type="SUPFAM" id="SSF51905">
    <property type="entry name" value="FAD/NAD(P)-binding domain"/>
    <property type="match status" value="1"/>
</dbReference>
<dbReference type="GO" id="GO:0005968">
    <property type="term" value="C:Rab-protein geranylgeranyltransferase complex"/>
    <property type="evidence" value="ECO:0007669"/>
    <property type="project" value="TreeGrafter"/>
</dbReference>
<proteinExistence type="inferred from homology"/>
<dbReference type="SUPFAM" id="SSF54373">
    <property type="entry name" value="FAD-linked reductases, C-terminal domain"/>
    <property type="match status" value="1"/>
</dbReference>
<evidence type="ECO:0000313" key="4">
    <source>
        <dbReference type="Proteomes" id="UP000521943"/>
    </source>
</evidence>
<dbReference type="GO" id="GO:0005829">
    <property type="term" value="C:cytosol"/>
    <property type="evidence" value="ECO:0007669"/>
    <property type="project" value="TreeGrafter"/>
</dbReference>
<dbReference type="PANTHER" id="PTHR11787:SF4">
    <property type="entry name" value="CHM, RAB ESCORT PROTEIN 1"/>
    <property type="match status" value="1"/>
</dbReference>
<dbReference type="GO" id="GO:0007264">
    <property type="term" value="P:small GTPase-mediated signal transduction"/>
    <property type="evidence" value="ECO:0007669"/>
    <property type="project" value="InterPro"/>
</dbReference>
<dbReference type="PANTHER" id="PTHR11787">
    <property type="entry name" value="RAB GDP-DISSOCIATION INHIBITOR"/>
    <property type="match status" value="1"/>
</dbReference>
<name>A0A8H6IEH9_9AGAR</name>
<dbReference type="GO" id="GO:0005634">
    <property type="term" value="C:nucleus"/>
    <property type="evidence" value="ECO:0007669"/>
    <property type="project" value="TreeGrafter"/>
</dbReference>
<evidence type="ECO:0000256" key="2">
    <source>
        <dbReference type="SAM" id="MobiDB-lite"/>
    </source>
</evidence>
<gene>
    <name evidence="3" type="ORF">DFP72DRAFT_1061132</name>
</gene>
<dbReference type="FunFam" id="1.10.405.10:FF:000003">
    <property type="entry name" value="Rab proteins geranylgeranyltransferase component A"/>
    <property type="match status" value="1"/>
</dbReference>
<dbReference type="PRINTS" id="PR00891">
    <property type="entry name" value="RABGDIREP"/>
</dbReference>
<dbReference type="EMBL" id="JACGCI010000007">
    <property type="protein sequence ID" value="KAF6762892.1"/>
    <property type="molecule type" value="Genomic_DNA"/>
</dbReference>
<dbReference type="Gene3D" id="1.10.405.10">
    <property type="entry name" value="Guanine Nucleotide Dissociation Inhibitor, domain 1"/>
    <property type="match status" value="1"/>
</dbReference>
<feature type="region of interest" description="Disordered" evidence="2">
    <location>
        <begin position="511"/>
        <end position="538"/>
    </location>
</feature>
<comment type="caution">
    <text evidence="3">The sequence shown here is derived from an EMBL/GenBank/DDBJ whole genome shotgun (WGS) entry which is preliminary data.</text>
</comment>
<dbReference type="InterPro" id="IPR018203">
    <property type="entry name" value="GDP_dissociation_inhibitor"/>
</dbReference>
<evidence type="ECO:0000313" key="3">
    <source>
        <dbReference type="EMBL" id="KAF6762892.1"/>
    </source>
</evidence>
<keyword evidence="4" id="KW-1185">Reference proteome</keyword>
<dbReference type="Proteomes" id="UP000521943">
    <property type="component" value="Unassembled WGS sequence"/>
</dbReference>
<dbReference type="InterPro" id="IPR036188">
    <property type="entry name" value="FAD/NAD-bd_sf"/>
</dbReference>
<reference evidence="3 4" key="1">
    <citation type="submission" date="2020-07" db="EMBL/GenBank/DDBJ databases">
        <title>Comparative genomics of pyrophilous fungi reveals a link between fire events and developmental genes.</title>
        <authorList>
            <consortium name="DOE Joint Genome Institute"/>
            <person name="Steindorff A.S."/>
            <person name="Carver A."/>
            <person name="Calhoun S."/>
            <person name="Stillman K."/>
            <person name="Liu H."/>
            <person name="Lipzen A."/>
            <person name="Pangilinan J."/>
            <person name="Labutti K."/>
            <person name="Bruns T.D."/>
            <person name="Grigoriev I.V."/>
        </authorList>
    </citation>
    <scope>NUCLEOTIDE SEQUENCE [LARGE SCALE GENOMIC DNA]</scope>
    <source>
        <strain evidence="3 4">CBS 144469</strain>
    </source>
</reference>
<dbReference type="GO" id="GO:0005092">
    <property type="term" value="F:GDP-dissociation inhibitor activity"/>
    <property type="evidence" value="ECO:0007669"/>
    <property type="project" value="InterPro"/>
</dbReference>
<dbReference type="Gene3D" id="3.30.519.10">
    <property type="entry name" value="Guanine Nucleotide Dissociation Inhibitor, domain 2"/>
    <property type="match status" value="1"/>
</dbReference>
<evidence type="ECO:0000256" key="1">
    <source>
        <dbReference type="ARBA" id="ARBA00005593"/>
    </source>
</evidence>
<protein>
    <submittedName>
        <fullName evidence="3">Rab escort protein</fullName>
    </submittedName>
</protein>
<dbReference type="Pfam" id="PF00996">
    <property type="entry name" value="GDI"/>
    <property type="match status" value="1"/>
</dbReference>
<accession>A0A8H6IEH9</accession>
<dbReference type="AlphaFoldDB" id="A0A8H6IEH9"/>
<comment type="similarity">
    <text evidence="1">Belongs to the Rab GDI family.</text>
</comment>
<dbReference type="GO" id="GO:0016192">
    <property type="term" value="P:vesicle-mediated transport"/>
    <property type="evidence" value="ECO:0007669"/>
    <property type="project" value="TreeGrafter"/>
</dbReference>
<sequence>MATDDDNFFDAIIVGTGLTESVLAAALSKAKYKVAHIDPNSYYGGNEASLSQDELLKWGEEVSRGRHPLFSAYSGSSETVPFSRQYSICLRPSVIPALGPLITGLIASGVSKYSGFKLLDSVSIYSPDGTIKPVPGSKEAVFNNKDISLIEKRRLMRFLTFAASDFEGKTEIQGKEDMPFREFLRTVFSLSENTVAVIVYSLAHCVSTQDRTLPSLLRLRGYVHSIGRYGPSPFLVGHYGGIGDISQGFCRASAVAGGVYVLGRPLASTAFHPGVSTEDSKQESFFEVKLDDFPEVLRSRIFVASREYAPQDVPVPPYSVPSPPSDSSAFPIARVARCIAIVDSPLKFQAGTPASTEEEDGREAGPIDSGLLVIPPGTLSGGSQDTAATVFVNGENSLSTPKGRWIVYIALPLTSMSPEDTPESILRPYLEAVLQPIGQSEDTEIKPLSTSFFFENWCPVEKSPVAEVGGNPRYFLTPPLLYSAFPDLPDVATRNAEATFQVAVKSLRAIKEESPQDDEELDFWPPVPVEENSDDEDP</sequence>
<dbReference type="OrthoDB" id="9446342at2759"/>
<dbReference type="Gene3D" id="3.50.50.60">
    <property type="entry name" value="FAD/NAD(P)-binding domain"/>
    <property type="match status" value="1"/>
</dbReference>
<organism evidence="3 4">
    <name type="scientific">Ephemerocybe angulata</name>
    <dbReference type="NCBI Taxonomy" id="980116"/>
    <lineage>
        <taxon>Eukaryota</taxon>
        <taxon>Fungi</taxon>
        <taxon>Dikarya</taxon>
        <taxon>Basidiomycota</taxon>
        <taxon>Agaricomycotina</taxon>
        <taxon>Agaricomycetes</taxon>
        <taxon>Agaricomycetidae</taxon>
        <taxon>Agaricales</taxon>
        <taxon>Agaricineae</taxon>
        <taxon>Psathyrellaceae</taxon>
        <taxon>Ephemerocybe</taxon>
    </lineage>
</organism>